<evidence type="ECO:0000256" key="1">
    <source>
        <dbReference type="SAM" id="SignalP"/>
    </source>
</evidence>
<dbReference type="GO" id="GO:0016020">
    <property type="term" value="C:membrane"/>
    <property type="evidence" value="ECO:0007669"/>
    <property type="project" value="InterPro"/>
</dbReference>
<dbReference type="Gene3D" id="2.60.120.200">
    <property type="match status" value="1"/>
</dbReference>
<feature type="chain" id="PRO_5005516889" evidence="1">
    <location>
        <begin position="20"/>
        <end position="204"/>
    </location>
</feature>
<organism evidence="3">
    <name type="scientific">Ixodes ricinus</name>
    <name type="common">Common tick</name>
    <name type="synonym">Acarus ricinus</name>
    <dbReference type="NCBI Taxonomy" id="34613"/>
    <lineage>
        <taxon>Eukaryota</taxon>
        <taxon>Metazoa</taxon>
        <taxon>Ecdysozoa</taxon>
        <taxon>Arthropoda</taxon>
        <taxon>Chelicerata</taxon>
        <taxon>Arachnida</taxon>
        <taxon>Acari</taxon>
        <taxon>Parasitiformes</taxon>
        <taxon>Ixodida</taxon>
        <taxon>Ixodoidea</taxon>
        <taxon>Ixodidae</taxon>
        <taxon>Ixodinae</taxon>
        <taxon>Ixodes</taxon>
    </lineage>
</organism>
<evidence type="ECO:0000259" key="2">
    <source>
        <dbReference type="PROSITE" id="PS50060"/>
    </source>
</evidence>
<dbReference type="PROSITE" id="PS50060">
    <property type="entry name" value="MAM_2"/>
    <property type="match status" value="1"/>
</dbReference>
<dbReference type="InterPro" id="IPR000998">
    <property type="entry name" value="MAM_dom"/>
</dbReference>
<protein>
    <submittedName>
        <fullName evidence="3">Putative secreted protein</fullName>
    </submittedName>
</protein>
<sequence length="204" mass="22422">MAKISYALIVTLCVVGGLASVLVNNQAHLKTHVDTLGPDEAPQEILLEPPLEPEATLFLCTFEHHACGMRNQRNTRSRFKRRSATLAGRPGFHIGCTNDYKEAGYNLARLITPYMPVYANTTACVAIFYVVNGTGADKLEILAQDGANRPLLTLENGASEWKNAQASINVTQDVRFFISAYTKSNAEGVIAIDNFRFNLMPCKN</sequence>
<dbReference type="SMART" id="SM00137">
    <property type="entry name" value="MAM"/>
    <property type="match status" value="1"/>
</dbReference>
<feature type="domain" description="MAM" evidence="2">
    <location>
        <begin position="58"/>
        <end position="204"/>
    </location>
</feature>
<proteinExistence type="evidence at transcript level"/>
<reference evidence="3" key="1">
    <citation type="submission" date="2012-12" db="EMBL/GenBank/DDBJ databases">
        <title>Identification and characterization of a phenylalanine ammonia-lyase gene family in Isatis indigotica Fort.</title>
        <authorList>
            <person name="Liu Q."/>
            <person name="Chen J."/>
            <person name="Zhou X."/>
            <person name="Di P."/>
            <person name="Xiao Y."/>
            <person name="Xuan H."/>
            <person name="Zhang L."/>
            <person name="Chen W."/>
        </authorList>
    </citation>
    <scope>NUCLEOTIDE SEQUENCE</scope>
    <source>
        <tissue evidence="3">Salivary gland</tissue>
    </source>
</reference>
<dbReference type="AlphaFoldDB" id="A0A0K8R8X2"/>
<evidence type="ECO:0000313" key="3">
    <source>
        <dbReference type="EMBL" id="JAA67323.1"/>
    </source>
</evidence>
<dbReference type="EMBL" id="GADI01006485">
    <property type="protein sequence ID" value="JAA67323.1"/>
    <property type="molecule type" value="mRNA"/>
</dbReference>
<feature type="signal peptide" evidence="1">
    <location>
        <begin position="1"/>
        <end position="19"/>
    </location>
</feature>
<dbReference type="Pfam" id="PF00629">
    <property type="entry name" value="MAM"/>
    <property type="match status" value="1"/>
</dbReference>
<accession>A0A0K8R8X2</accession>
<name>A0A0K8R8X2_IXORI</name>
<dbReference type="SUPFAM" id="SSF49899">
    <property type="entry name" value="Concanavalin A-like lectins/glucanases"/>
    <property type="match status" value="1"/>
</dbReference>
<keyword evidence="1" id="KW-0732">Signal</keyword>
<dbReference type="InterPro" id="IPR013320">
    <property type="entry name" value="ConA-like_dom_sf"/>
</dbReference>